<dbReference type="OrthoDB" id="44004at2759"/>
<accession>K0TFA2</accession>
<dbReference type="AlphaFoldDB" id="K0TFA2"/>
<protein>
    <submittedName>
        <fullName evidence="1">Uncharacterized protein</fullName>
    </submittedName>
</protein>
<dbReference type="EMBL" id="AGNL01002784">
    <property type="protein sequence ID" value="EJK75689.1"/>
    <property type="molecule type" value="Genomic_DNA"/>
</dbReference>
<dbReference type="Proteomes" id="UP000266841">
    <property type="component" value="Unassembled WGS sequence"/>
</dbReference>
<name>K0TFA2_THAOC</name>
<evidence type="ECO:0000313" key="2">
    <source>
        <dbReference type="Proteomes" id="UP000266841"/>
    </source>
</evidence>
<reference evidence="1 2" key="1">
    <citation type="journal article" date="2012" name="Genome Biol.">
        <title>Genome and low-iron response of an oceanic diatom adapted to chronic iron limitation.</title>
        <authorList>
            <person name="Lommer M."/>
            <person name="Specht M."/>
            <person name="Roy A.S."/>
            <person name="Kraemer L."/>
            <person name="Andreson R."/>
            <person name="Gutowska M.A."/>
            <person name="Wolf J."/>
            <person name="Bergner S.V."/>
            <person name="Schilhabel M.B."/>
            <person name="Klostermeier U.C."/>
            <person name="Beiko R.G."/>
            <person name="Rosenstiel P."/>
            <person name="Hippler M."/>
            <person name="Laroche J."/>
        </authorList>
    </citation>
    <scope>NUCLEOTIDE SEQUENCE [LARGE SCALE GENOMIC DNA]</scope>
    <source>
        <strain evidence="1 2">CCMP1005</strain>
    </source>
</reference>
<proteinExistence type="predicted"/>
<organism evidence="1 2">
    <name type="scientific">Thalassiosira oceanica</name>
    <name type="common">Marine diatom</name>
    <dbReference type="NCBI Taxonomy" id="159749"/>
    <lineage>
        <taxon>Eukaryota</taxon>
        <taxon>Sar</taxon>
        <taxon>Stramenopiles</taxon>
        <taxon>Ochrophyta</taxon>
        <taxon>Bacillariophyta</taxon>
        <taxon>Coscinodiscophyceae</taxon>
        <taxon>Thalassiosirophycidae</taxon>
        <taxon>Thalassiosirales</taxon>
        <taxon>Thalassiosiraceae</taxon>
        <taxon>Thalassiosira</taxon>
    </lineage>
</organism>
<sequence length="142" mass="16870">MDRLQTSESARISVETQLADAKAKNQELKKYEVQYLLLKSLNDLKEVESKRLFNGQYDFGRHDVVRLAQLISKHLEDKPSEIDRNKIYDCIRGCYNDLDRGYSDNPAHYYMDMRMLLATCLASTWFSNRQRDSLIRWYSEKF</sequence>
<keyword evidence="2" id="KW-1185">Reference proteome</keyword>
<gene>
    <name evidence="1" type="ORF">THAOC_02582</name>
</gene>
<evidence type="ECO:0000313" key="1">
    <source>
        <dbReference type="EMBL" id="EJK75689.1"/>
    </source>
</evidence>
<comment type="caution">
    <text evidence="1">The sequence shown here is derived from an EMBL/GenBank/DDBJ whole genome shotgun (WGS) entry which is preliminary data.</text>
</comment>